<reference evidence="1 2" key="2">
    <citation type="journal article" date="2011" name="Stand. Genomic Sci.">
        <title>Complete genome sequence of Truepera radiovictrix type strain (RQ-24).</title>
        <authorList>
            <person name="Ivanova N."/>
            <person name="Rohde C."/>
            <person name="Munk C."/>
            <person name="Nolan M."/>
            <person name="Lucas S."/>
            <person name="Del Rio T.G."/>
            <person name="Tice H."/>
            <person name="Deshpande S."/>
            <person name="Cheng J.F."/>
            <person name="Tapia R."/>
            <person name="Han C."/>
            <person name="Goodwin L."/>
            <person name="Pitluck S."/>
            <person name="Liolios K."/>
            <person name="Mavromatis K."/>
            <person name="Mikhailova N."/>
            <person name="Pati A."/>
            <person name="Chen A."/>
            <person name="Palaniappan K."/>
            <person name="Land M."/>
            <person name="Hauser L."/>
            <person name="Chang Y.J."/>
            <person name="Jeffries C.D."/>
            <person name="Brambilla E."/>
            <person name="Rohde M."/>
            <person name="Goker M."/>
            <person name="Tindall B.J."/>
            <person name="Woyke T."/>
            <person name="Bristow J."/>
            <person name="Eisen J.A."/>
            <person name="Markowitz V."/>
            <person name="Hugenholtz P."/>
            <person name="Kyrpides N.C."/>
            <person name="Klenk H.P."/>
            <person name="Lapidus A."/>
        </authorList>
    </citation>
    <scope>NUCLEOTIDE SEQUENCE [LARGE SCALE GENOMIC DNA]</scope>
    <source>
        <strain evidence="2">DSM 17093 / CIP 108686 / LMG 22925 / RQ-24</strain>
    </source>
</reference>
<reference evidence="2" key="1">
    <citation type="submission" date="2010-05" db="EMBL/GenBank/DDBJ databases">
        <title>The complete genome of Truepera radiovictris DSM 17093.</title>
        <authorList>
            <consortium name="US DOE Joint Genome Institute (JGI-PGF)"/>
            <person name="Lucas S."/>
            <person name="Copeland A."/>
            <person name="Lapidus A."/>
            <person name="Glavina del Rio T."/>
            <person name="Dalin E."/>
            <person name="Tice H."/>
            <person name="Bruce D."/>
            <person name="Goodwin L."/>
            <person name="Pitluck S."/>
            <person name="Kyrpides N."/>
            <person name="Mavromatis K."/>
            <person name="Ovchinnikova G."/>
            <person name="Munk A.C."/>
            <person name="Detter J.C."/>
            <person name="Han C."/>
            <person name="Tapia R."/>
            <person name="Land M."/>
            <person name="Hauser L."/>
            <person name="Markowitz V."/>
            <person name="Cheng J.-F."/>
            <person name="Hugenholtz P."/>
            <person name="Woyke T."/>
            <person name="Wu D."/>
            <person name="Tindall B."/>
            <person name="Pomrenke H.G."/>
            <person name="Brambilla E."/>
            <person name="Klenk H.-P."/>
            <person name="Eisen J.A."/>
        </authorList>
    </citation>
    <scope>NUCLEOTIDE SEQUENCE [LARGE SCALE GENOMIC DNA]</scope>
    <source>
        <strain evidence="2">DSM 17093 / CIP 108686 / LMG 22925 / RQ-24</strain>
    </source>
</reference>
<accession>D7CVD1</accession>
<organism evidence="1 2">
    <name type="scientific">Truepera radiovictrix (strain DSM 17093 / CIP 108686 / LMG 22925 / RQ-24)</name>
    <dbReference type="NCBI Taxonomy" id="649638"/>
    <lineage>
        <taxon>Bacteria</taxon>
        <taxon>Thermotogati</taxon>
        <taxon>Deinococcota</taxon>
        <taxon>Deinococci</taxon>
        <taxon>Trueperales</taxon>
        <taxon>Trueperaceae</taxon>
        <taxon>Truepera</taxon>
    </lineage>
</organism>
<dbReference type="Proteomes" id="UP000000379">
    <property type="component" value="Chromosome"/>
</dbReference>
<keyword evidence="2" id="KW-1185">Reference proteome</keyword>
<dbReference type="RefSeq" id="WP_013177530.1">
    <property type="nucleotide sequence ID" value="NC_014221.1"/>
</dbReference>
<proteinExistence type="predicted"/>
<evidence type="ECO:0000313" key="2">
    <source>
        <dbReference type="Proteomes" id="UP000000379"/>
    </source>
</evidence>
<protein>
    <submittedName>
        <fullName evidence="1">Uncharacterized protein</fullName>
    </submittedName>
</protein>
<dbReference type="STRING" id="649638.Trad_1032"/>
<dbReference type="AlphaFoldDB" id="D7CVD1"/>
<dbReference type="KEGG" id="tra:Trad_1032"/>
<dbReference type="EMBL" id="CP002049">
    <property type="protein sequence ID" value="ADI14159.1"/>
    <property type="molecule type" value="Genomic_DNA"/>
</dbReference>
<evidence type="ECO:0000313" key="1">
    <source>
        <dbReference type="EMBL" id="ADI14159.1"/>
    </source>
</evidence>
<sequence length="121" mass="13233">MTPSRTLLLSATLFLLGGGLLVASAEGRGLPPFVVGLVVGLGALGVRLTEHQPVGLDATQEVCLASLIREGQTLQAVRRLQSLGDNDVKTAYRYVRRLERRERRLQEPGARDAADQELWWA</sequence>
<name>D7CVD1_TRURR</name>
<gene>
    <name evidence="1" type="ordered locus">Trad_1032</name>
</gene>
<dbReference type="HOGENOM" id="CLU_2037055_0_0_0"/>